<comment type="caution">
    <text evidence="2">The sequence shown here is derived from an EMBL/GenBank/DDBJ whole genome shotgun (WGS) entry which is preliminary data.</text>
</comment>
<feature type="transmembrane region" description="Helical" evidence="1">
    <location>
        <begin position="96"/>
        <end position="121"/>
    </location>
</feature>
<keyword evidence="1" id="KW-0472">Membrane</keyword>
<evidence type="ECO:0000256" key="1">
    <source>
        <dbReference type="SAM" id="Phobius"/>
    </source>
</evidence>
<keyword evidence="1" id="KW-0812">Transmembrane</keyword>
<evidence type="ECO:0000313" key="2">
    <source>
        <dbReference type="EMBL" id="TDU87816.1"/>
    </source>
</evidence>
<name>A0A4R7T8Z3_9ACTN</name>
<keyword evidence="1" id="KW-1133">Transmembrane helix</keyword>
<feature type="transmembrane region" description="Helical" evidence="1">
    <location>
        <begin position="224"/>
        <end position="243"/>
    </location>
</feature>
<feature type="transmembrane region" description="Helical" evidence="1">
    <location>
        <begin position="127"/>
        <end position="150"/>
    </location>
</feature>
<proteinExistence type="predicted"/>
<evidence type="ECO:0000313" key="3">
    <source>
        <dbReference type="Proteomes" id="UP000295151"/>
    </source>
</evidence>
<dbReference type="RefSeq" id="WP_133977534.1">
    <property type="nucleotide sequence ID" value="NZ_SOCE01000001.1"/>
</dbReference>
<accession>A0A4R7T8Z3</accession>
<keyword evidence="3" id="KW-1185">Reference proteome</keyword>
<reference evidence="2 3" key="1">
    <citation type="submission" date="2019-03" db="EMBL/GenBank/DDBJ databases">
        <title>Genomic Encyclopedia of Type Strains, Phase III (KMG-III): the genomes of soil and plant-associated and newly described type strains.</title>
        <authorList>
            <person name="Whitman W."/>
        </authorList>
    </citation>
    <scope>NUCLEOTIDE SEQUENCE [LARGE SCALE GENOMIC DNA]</scope>
    <source>
        <strain evidence="2 3">VKM Ac-2575</strain>
    </source>
</reference>
<dbReference type="AlphaFoldDB" id="A0A4R7T8Z3"/>
<dbReference type="Proteomes" id="UP000295151">
    <property type="component" value="Unassembled WGS sequence"/>
</dbReference>
<gene>
    <name evidence="2" type="ORF">EV138_1345</name>
</gene>
<sequence>MTVDYRARTAALADAYRQTMLAGDVQLAGRPERKILQAMVADSVAEIALWVRTRAPGGDDVAEPLEKLLPDLQKGNIVGQGLQKVRSTLISQAKGLVATVLLGKAMPLLLAGVVAFVLGAVGFAQDAGASVGATLIPAVVGGTVVTGALVRAFQAVPAAVNSVGNAAGSLYDSAASVGSTAEGIFKEHALPAITALYSGANLNAGGVPVVGQLRGLGKSIVGGAYLLLAVCGLFFVSGLVHAWNAYNTPAPAPGPSSCITISRDPLPPLITCPR</sequence>
<organism evidence="2 3">
    <name type="scientific">Kribbella voronezhensis</name>
    <dbReference type="NCBI Taxonomy" id="2512212"/>
    <lineage>
        <taxon>Bacteria</taxon>
        <taxon>Bacillati</taxon>
        <taxon>Actinomycetota</taxon>
        <taxon>Actinomycetes</taxon>
        <taxon>Propionibacteriales</taxon>
        <taxon>Kribbellaceae</taxon>
        <taxon>Kribbella</taxon>
    </lineage>
</organism>
<protein>
    <submittedName>
        <fullName evidence="2">Uncharacterized protein</fullName>
    </submittedName>
</protein>
<dbReference type="OrthoDB" id="9826056at2"/>
<dbReference type="EMBL" id="SOCE01000001">
    <property type="protein sequence ID" value="TDU87816.1"/>
    <property type="molecule type" value="Genomic_DNA"/>
</dbReference>